<dbReference type="PANTHER" id="PTHR34849">
    <property type="entry name" value="SSL5025 PROTEIN"/>
    <property type="match status" value="1"/>
</dbReference>
<dbReference type="OrthoDB" id="9809515at2"/>
<keyword evidence="2" id="KW-1185">Reference proteome</keyword>
<sequence length="63" mass="7269">MVESRYIELNQNVRFGKPIITGTRITVEDVLNWLESGMTIRDILNDFPELNAEQVNACIDCNR</sequence>
<protein>
    <recommendedName>
        <fullName evidence="3">DUF433 domain-containing protein</fullName>
    </recommendedName>
</protein>
<dbReference type="SUPFAM" id="SSF46689">
    <property type="entry name" value="Homeodomain-like"/>
    <property type="match status" value="1"/>
</dbReference>
<evidence type="ECO:0000313" key="2">
    <source>
        <dbReference type="Proteomes" id="UP000244929"/>
    </source>
</evidence>
<dbReference type="InterPro" id="IPR007367">
    <property type="entry name" value="DUF433"/>
</dbReference>
<dbReference type="AlphaFoldDB" id="A0A2S1QYU5"/>
<dbReference type="KEGG" id="falb:HYN59_09915"/>
<gene>
    <name evidence="1" type="ORF">HYN59_09915</name>
</gene>
<proteinExistence type="predicted"/>
<dbReference type="InterPro" id="IPR036388">
    <property type="entry name" value="WH-like_DNA-bd_sf"/>
</dbReference>
<organism evidence="1 2">
    <name type="scientific">Flavobacterium album</name>
    <dbReference type="NCBI Taxonomy" id="2175091"/>
    <lineage>
        <taxon>Bacteria</taxon>
        <taxon>Pseudomonadati</taxon>
        <taxon>Bacteroidota</taxon>
        <taxon>Flavobacteriia</taxon>
        <taxon>Flavobacteriales</taxon>
        <taxon>Flavobacteriaceae</taxon>
        <taxon>Flavobacterium</taxon>
    </lineage>
</organism>
<reference evidence="1 2" key="1">
    <citation type="submission" date="2018-04" db="EMBL/GenBank/DDBJ databases">
        <title>Genome sequencing of Flavobacterium sp. HYN0059.</title>
        <authorList>
            <person name="Yi H."/>
            <person name="Baek C."/>
        </authorList>
    </citation>
    <scope>NUCLEOTIDE SEQUENCE [LARGE SCALE GENOMIC DNA]</scope>
    <source>
        <strain evidence="1 2">HYN0059</strain>
    </source>
</reference>
<dbReference type="Pfam" id="PF04255">
    <property type="entry name" value="DUF433"/>
    <property type="match status" value="1"/>
</dbReference>
<accession>A0A2S1QYU5</accession>
<dbReference type="PANTHER" id="PTHR34849:SF5">
    <property type="entry name" value="SSL2733 PROTEIN"/>
    <property type="match status" value="1"/>
</dbReference>
<dbReference type="EMBL" id="CP029186">
    <property type="protein sequence ID" value="AWH85411.1"/>
    <property type="molecule type" value="Genomic_DNA"/>
</dbReference>
<dbReference type="InterPro" id="IPR009057">
    <property type="entry name" value="Homeodomain-like_sf"/>
</dbReference>
<name>A0A2S1QYU5_9FLAO</name>
<dbReference type="Proteomes" id="UP000244929">
    <property type="component" value="Chromosome"/>
</dbReference>
<evidence type="ECO:0008006" key="3">
    <source>
        <dbReference type="Google" id="ProtNLM"/>
    </source>
</evidence>
<dbReference type="Gene3D" id="1.10.10.10">
    <property type="entry name" value="Winged helix-like DNA-binding domain superfamily/Winged helix DNA-binding domain"/>
    <property type="match status" value="1"/>
</dbReference>
<evidence type="ECO:0000313" key="1">
    <source>
        <dbReference type="EMBL" id="AWH85411.1"/>
    </source>
</evidence>
<dbReference type="RefSeq" id="WP_108778113.1">
    <property type="nucleotide sequence ID" value="NZ_CP029186.1"/>
</dbReference>